<reference evidence="4 5" key="1">
    <citation type="submission" date="2023-04" db="EMBL/GenBank/DDBJ databases">
        <title>Genome of Basidiobolus ranarum AG-B5.</title>
        <authorList>
            <person name="Stajich J.E."/>
            <person name="Carter-House D."/>
            <person name="Gryganskyi A."/>
        </authorList>
    </citation>
    <scope>NUCLEOTIDE SEQUENCE [LARGE SCALE GENOMIC DNA]</scope>
    <source>
        <strain evidence="4 5">AG-B5</strain>
    </source>
</reference>
<evidence type="ECO:0000259" key="3">
    <source>
        <dbReference type="PROSITE" id="PS50076"/>
    </source>
</evidence>
<dbReference type="PANTHER" id="PTHR24078">
    <property type="entry name" value="DNAJ HOMOLOG SUBFAMILY C MEMBER"/>
    <property type="match status" value="1"/>
</dbReference>
<dbReference type="SMART" id="SM00271">
    <property type="entry name" value="DnaJ"/>
    <property type="match status" value="1"/>
</dbReference>
<dbReference type="InterPro" id="IPR036869">
    <property type="entry name" value="J_dom_sf"/>
</dbReference>
<dbReference type="Pfam" id="PF00226">
    <property type="entry name" value="DnaJ"/>
    <property type="match status" value="1"/>
</dbReference>
<evidence type="ECO:0000313" key="5">
    <source>
        <dbReference type="Proteomes" id="UP001479436"/>
    </source>
</evidence>
<evidence type="ECO:0000313" key="4">
    <source>
        <dbReference type="EMBL" id="KAK9722495.1"/>
    </source>
</evidence>
<dbReference type="InterPro" id="IPR018253">
    <property type="entry name" value="DnaJ_domain_CS"/>
</dbReference>
<dbReference type="SUPFAM" id="SSF49493">
    <property type="entry name" value="HSP40/DnaJ peptide-binding domain"/>
    <property type="match status" value="2"/>
</dbReference>
<evidence type="ECO:0000256" key="2">
    <source>
        <dbReference type="SAM" id="MobiDB-lite"/>
    </source>
</evidence>
<name>A0ABR2W7X5_9FUNG</name>
<organism evidence="4 5">
    <name type="scientific">Basidiobolus ranarum</name>
    <dbReference type="NCBI Taxonomy" id="34480"/>
    <lineage>
        <taxon>Eukaryota</taxon>
        <taxon>Fungi</taxon>
        <taxon>Fungi incertae sedis</taxon>
        <taxon>Zoopagomycota</taxon>
        <taxon>Entomophthoromycotina</taxon>
        <taxon>Basidiobolomycetes</taxon>
        <taxon>Basidiobolales</taxon>
        <taxon>Basidiobolaceae</taxon>
        <taxon>Basidiobolus</taxon>
    </lineage>
</organism>
<feature type="region of interest" description="Disordered" evidence="2">
    <location>
        <begin position="306"/>
        <end position="326"/>
    </location>
</feature>
<dbReference type="Gene3D" id="2.60.260.20">
    <property type="entry name" value="Urease metallochaperone UreE, N-terminal domain"/>
    <property type="match status" value="2"/>
</dbReference>
<keyword evidence="1" id="KW-0143">Chaperone</keyword>
<feature type="domain" description="J" evidence="3">
    <location>
        <begin position="4"/>
        <end position="70"/>
    </location>
</feature>
<dbReference type="EMBL" id="JASJQH010006948">
    <property type="protein sequence ID" value="KAK9722495.1"/>
    <property type="molecule type" value="Genomic_DNA"/>
</dbReference>
<dbReference type="InterPro" id="IPR002939">
    <property type="entry name" value="DnaJ_C"/>
</dbReference>
<dbReference type="PROSITE" id="PS00636">
    <property type="entry name" value="DNAJ_1"/>
    <property type="match status" value="1"/>
</dbReference>
<dbReference type="PRINTS" id="PR00625">
    <property type="entry name" value="JDOMAIN"/>
</dbReference>
<sequence length="355" mass="38417">MNNKYYDVLGIPKDADDEAIKKAYRKMALKWHPDRNVNNKEAADKKFKEISEAYEVLSDKNKRAIYDQYGEEGLKGGMPGGPGPEAAGGFPGGFPGGRGGTTFTFTSGGPGGGSGFHPFTPSSADDIFSQFFSFGGMGGGQRGGGGMKGNPFTGMSDDHDGFTFSNFPGADGGMPKQPKRKPTIQRNLAVALEDLYRGATKRLKVTKRLLDGSSQEKILTINVKPGWKKGTKIRFSNEGDELPEGGAQDIEFILDEKPHPVFKRDAEHLILNLNISIKEALVGFEKEIKSLDGRTIKIRNPTSVVQPGQEMRISGEGMPKSKEPGRKGDLIVKFGVSFPSQLTPAQKQAISNAFP</sequence>
<dbReference type="InterPro" id="IPR051339">
    <property type="entry name" value="DnaJ_subfamily_B"/>
</dbReference>
<evidence type="ECO:0000256" key="1">
    <source>
        <dbReference type="ARBA" id="ARBA00023186"/>
    </source>
</evidence>
<dbReference type="Proteomes" id="UP001479436">
    <property type="component" value="Unassembled WGS sequence"/>
</dbReference>
<dbReference type="InterPro" id="IPR008971">
    <property type="entry name" value="HSP40/DnaJ_pept-bd"/>
</dbReference>
<dbReference type="CDD" id="cd06257">
    <property type="entry name" value="DnaJ"/>
    <property type="match status" value="1"/>
</dbReference>
<protein>
    <submittedName>
        <fullName evidence="4">Molecular chaperone (DnaJ superfamily)</fullName>
    </submittedName>
</protein>
<keyword evidence="5" id="KW-1185">Reference proteome</keyword>
<dbReference type="CDD" id="cd10747">
    <property type="entry name" value="DnaJ_C"/>
    <property type="match status" value="1"/>
</dbReference>
<dbReference type="PROSITE" id="PS50076">
    <property type="entry name" value="DNAJ_2"/>
    <property type="match status" value="1"/>
</dbReference>
<accession>A0ABR2W7X5</accession>
<dbReference type="SUPFAM" id="SSF46565">
    <property type="entry name" value="Chaperone J-domain"/>
    <property type="match status" value="1"/>
</dbReference>
<dbReference type="PANTHER" id="PTHR24078:SF553">
    <property type="entry name" value="DNAJ HOMOLOG SUBFAMILY B MEMBER 5"/>
    <property type="match status" value="1"/>
</dbReference>
<proteinExistence type="predicted"/>
<dbReference type="Gene3D" id="1.10.287.110">
    <property type="entry name" value="DnaJ domain"/>
    <property type="match status" value="1"/>
</dbReference>
<comment type="caution">
    <text evidence="4">The sequence shown here is derived from an EMBL/GenBank/DDBJ whole genome shotgun (WGS) entry which is preliminary data.</text>
</comment>
<dbReference type="Pfam" id="PF01556">
    <property type="entry name" value="DnaJ_C"/>
    <property type="match status" value="1"/>
</dbReference>
<gene>
    <name evidence="4" type="primary">SIS1_1</name>
    <name evidence="4" type="ORF">K7432_002647</name>
</gene>
<dbReference type="InterPro" id="IPR001623">
    <property type="entry name" value="DnaJ_domain"/>
</dbReference>